<dbReference type="GO" id="GO:0006310">
    <property type="term" value="P:DNA recombination"/>
    <property type="evidence" value="ECO:0007669"/>
    <property type="project" value="InterPro"/>
</dbReference>
<gene>
    <name evidence="1" type="ORF">PHLCEN_2v1768</name>
    <name evidence="2" type="ORF">PHLCEN_2v1771</name>
</gene>
<proteinExistence type="predicted"/>
<dbReference type="GO" id="GO:0003677">
    <property type="term" value="F:DNA binding"/>
    <property type="evidence" value="ECO:0007669"/>
    <property type="project" value="InterPro"/>
</dbReference>
<organism evidence="2 3">
    <name type="scientific">Hermanssonia centrifuga</name>
    <dbReference type="NCBI Taxonomy" id="98765"/>
    <lineage>
        <taxon>Eukaryota</taxon>
        <taxon>Fungi</taxon>
        <taxon>Dikarya</taxon>
        <taxon>Basidiomycota</taxon>
        <taxon>Agaricomycotina</taxon>
        <taxon>Agaricomycetes</taxon>
        <taxon>Polyporales</taxon>
        <taxon>Meruliaceae</taxon>
        <taxon>Hermanssonia</taxon>
    </lineage>
</organism>
<dbReference type="GO" id="GO:0015074">
    <property type="term" value="P:DNA integration"/>
    <property type="evidence" value="ECO:0007669"/>
    <property type="project" value="InterPro"/>
</dbReference>
<accession>A0A2R6RVY4</accession>
<dbReference type="OrthoDB" id="2795280at2759"/>
<dbReference type="Gene3D" id="1.10.443.10">
    <property type="entry name" value="Intergrase catalytic core"/>
    <property type="match status" value="1"/>
</dbReference>
<keyword evidence="3" id="KW-1185">Reference proteome</keyword>
<dbReference type="Proteomes" id="UP000186601">
    <property type="component" value="Unassembled WGS sequence"/>
</dbReference>
<dbReference type="AlphaFoldDB" id="A0A2R6RVY4"/>
<evidence type="ECO:0000313" key="2">
    <source>
        <dbReference type="EMBL" id="PSS34188.1"/>
    </source>
</evidence>
<evidence type="ECO:0000313" key="3">
    <source>
        <dbReference type="Proteomes" id="UP000186601"/>
    </source>
</evidence>
<reference evidence="2 3" key="1">
    <citation type="submission" date="2018-02" db="EMBL/GenBank/DDBJ databases">
        <title>Genome sequence of the basidiomycete white-rot fungus Phlebia centrifuga.</title>
        <authorList>
            <person name="Granchi Z."/>
            <person name="Peng M."/>
            <person name="de Vries R.P."/>
            <person name="Hilden K."/>
            <person name="Makela M.R."/>
            <person name="Grigoriev I."/>
            <person name="Riley R."/>
        </authorList>
    </citation>
    <scope>NUCLEOTIDE SEQUENCE [LARGE SCALE GENOMIC DNA]</scope>
    <source>
        <strain evidence="2 3">FBCC195</strain>
    </source>
</reference>
<dbReference type="EMBL" id="MLYV02000144">
    <property type="protein sequence ID" value="PSS34185.1"/>
    <property type="molecule type" value="Genomic_DNA"/>
</dbReference>
<dbReference type="InterPro" id="IPR013762">
    <property type="entry name" value="Integrase-like_cat_sf"/>
</dbReference>
<protein>
    <recommendedName>
        <fullName evidence="4">Integrase</fullName>
    </recommendedName>
</protein>
<dbReference type="EMBL" id="MLYV02000144">
    <property type="protein sequence ID" value="PSS34188.1"/>
    <property type="molecule type" value="Genomic_DNA"/>
</dbReference>
<evidence type="ECO:0008006" key="4">
    <source>
        <dbReference type="Google" id="ProtNLM"/>
    </source>
</evidence>
<evidence type="ECO:0000313" key="1">
    <source>
        <dbReference type="EMBL" id="PSS34185.1"/>
    </source>
</evidence>
<name>A0A2R6RVY4_9APHY</name>
<comment type="caution">
    <text evidence="2">The sequence shown here is derived from an EMBL/GenBank/DDBJ whole genome shotgun (WGS) entry which is preliminary data.</text>
</comment>
<sequence>MRAGYKGLVWIRKLQEYNGGTERATAIKGLEGFGELAKWTAQRLTVWIEPGHFGVSPLLAATPSRQMAHKLIGTAQCLADAETEARSYGSEAIEQEQDEEIDTFDSGVTIDQLEEAVATRTEDENSNEPLQGTDINVKRVKLAENIVQRACEEVIVPATLQDYRRHWAQFCQFAEDEGFVISASDIEKFLPNLPKDFPEWIVAWIMSRADSIDIHTGEEKHPSISRISFGAAQKMRATITHKFGREFGLGTAPWTEDNMKPGRYTGNPSLSPIISQYMAKSGEVVTSARAMNEDTMKQLYKFNKLIPLESLAPNTNKRKAEGLSVWGGYRVRMMLHLLYTISMLCLLRYDEALSIRWEDITPGKTASGIPFIRLDLLVRKTHQNGNIAPFFLYLTPDKPWMDAVLAFSRWWTLAGEMGIDRNGYIFRKRCGYDRVSFNAEDAMVGLPT</sequence>